<reference evidence="2 3" key="1">
    <citation type="journal article" date="2018" name="PLoS Genet.">
        <title>Population sequencing reveals clonal diversity and ancestral inbreeding in the grapevine cultivar Chardonnay.</title>
        <authorList>
            <person name="Roach M.J."/>
            <person name="Johnson D.L."/>
            <person name="Bohlmann J."/>
            <person name="van Vuuren H.J."/>
            <person name="Jones S.J."/>
            <person name="Pretorius I.S."/>
            <person name="Schmidt S.A."/>
            <person name="Borneman A.R."/>
        </authorList>
    </citation>
    <scope>NUCLEOTIDE SEQUENCE [LARGE SCALE GENOMIC DNA]</scope>
    <source>
        <strain evidence="3">cv. Chardonnay</strain>
        <tissue evidence="2">Leaf</tissue>
    </source>
</reference>
<dbReference type="Pfam" id="PF00078">
    <property type="entry name" value="RVT_1"/>
    <property type="match status" value="1"/>
</dbReference>
<dbReference type="InterPro" id="IPR000477">
    <property type="entry name" value="RT_dom"/>
</dbReference>
<dbReference type="InterPro" id="IPR043502">
    <property type="entry name" value="DNA/RNA_pol_sf"/>
</dbReference>
<sequence>MGWNLKFGSEDVARLEEAFSMDEEFMKDEVMGFFREFHEHGRFGEGKGGDGIQISHLLFVDDILVFCETSQDQMAYLSWLLTWFEAILGLRINLNKSEILLMGRVENLEVLSLELGCKVGMLPSSYLGLPLGAPHKSNGSLGWGGGEVSQEISFVKKTIYL</sequence>
<dbReference type="AlphaFoldDB" id="A0A438DJ98"/>
<evidence type="ECO:0000313" key="3">
    <source>
        <dbReference type="Proteomes" id="UP000288805"/>
    </source>
</evidence>
<feature type="domain" description="Reverse transcriptase" evidence="1">
    <location>
        <begin position="41"/>
        <end position="129"/>
    </location>
</feature>
<organism evidence="2 3">
    <name type="scientific">Vitis vinifera</name>
    <name type="common">Grape</name>
    <dbReference type="NCBI Taxonomy" id="29760"/>
    <lineage>
        <taxon>Eukaryota</taxon>
        <taxon>Viridiplantae</taxon>
        <taxon>Streptophyta</taxon>
        <taxon>Embryophyta</taxon>
        <taxon>Tracheophyta</taxon>
        <taxon>Spermatophyta</taxon>
        <taxon>Magnoliopsida</taxon>
        <taxon>eudicotyledons</taxon>
        <taxon>Gunneridae</taxon>
        <taxon>Pentapetalae</taxon>
        <taxon>rosids</taxon>
        <taxon>Vitales</taxon>
        <taxon>Vitaceae</taxon>
        <taxon>Viteae</taxon>
        <taxon>Vitis</taxon>
    </lineage>
</organism>
<evidence type="ECO:0000259" key="1">
    <source>
        <dbReference type="Pfam" id="PF00078"/>
    </source>
</evidence>
<proteinExistence type="predicted"/>
<name>A0A438DJ98_VITVI</name>
<dbReference type="Proteomes" id="UP000288805">
    <property type="component" value="Unassembled WGS sequence"/>
</dbReference>
<accession>A0A438DJ98</accession>
<comment type="caution">
    <text evidence="2">The sequence shown here is derived from an EMBL/GenBank/DDBJ whole genome shotgun (WGS) entry which is preliminary data.</text>
</comment>
<protein>
    <recommendedName>
        <fullName evidence="1">Reverse transcriptase domain-containing protein</fullName>
    </recommendedName>
</protein>
<dbReference type="SUPFAM" id="SSF56672">
    <property type="entry name" value="DNA/RNA polymerases"/>
    <property type="match status" value="1"/>
</dbReference>
<evidence type="ECO:0000313" key="2">
    <source>
        <dbReference type="EMBL" id="RVW35550.1"/>
    </source>
</evidence>
<dbReference type="EMBL" id="QGNW01001602">
    <property type="protein sequence ID" value="RVW35550.1"/>
    <property type="molecule type" value="Genomic_DNA"/>
</dbReference>
<gene>
    <name evidence="2" type="ORF">CK203_073843</name>
</gene>